<evidence type="ECO:0000256" key="1">
    <source>
        <dbReference type="SAM" id="MobiDB-lite"/>
    </source>
</evidence>
<dbReference type="HOGENOM" id="CLU_2136821_0_0_1"/>
<gene>
    <name evidence="2" type="ORF">AMTR_s00004p00228090</name>
</gene>
<accession>W1NF12</accession>
<proteinExistence type="predicted"/>
<organism evidence="2 3">
    <name type="scientific">Amborella trichopoda</name>
    <dbReference type="NCBI Taxonomy" id="13333"/>
    <lineage>
        <taxon>Eukaryota</taxon>
        <taxon>Viridiplantae</taxon>
        <taxon>Streptophyta</taxon>
        <taxon>Embryophyta</taxon>
        <taxon>Tracheophyta</taxon>
        <taxon>Spermatophyta</taxon>
        <taxon>Magnoliopsida</taxon>
        <taxon>Amborellales</taxon>
        <taxon>Amborellaceae</taxon>
        <taxon>Amborella</taxon>
    </lineage>
</organism>
<reference evidence="3" key="1">
    <citation type="journal article" date="2013" name="Science">
        <title>The Amborella genome and the evolution of flowering plants.</title>
        <authorList>
            <consortium name="Amborella Genome Project"/>
        </authorList>
    </citation>
    <scope>NUCLEOTIDE SEQUENCE [LARGE SCALE GENOMIC DNA]</scope>
</reference>
<feature type="compositionally biased region" description="Basic and acidic residues" evidence="1">
    <location>
        <begin position="19"/>
        <end position="37"/>
    </location>
</feature>
<feature type="region of interest" description="Disordered" evidence="1">
    <location>
        <begin position="1"/>
        <end position="100"/>
    </location>
</feature>
<feature type="compositionally biased region" description="Basic and acidic residues" evidence="1">
    <location>
        <begin position="63"/>
        <end position="92"/>
    </location>
</feature>
<dbReference type="EMBL" id="KI397628">
    <property type="protein sequence ID" value="ERM93705.1"/>
    <property type="molecule type" value="Genomic_DNA"/>
</dbReference>
<evidence type="ECO:0000313" key="2">
    <source>
        <dbReference type="EMBL" id="ERM93705.1"/>
    </source>
</evidence>
<evidence type="ECO:0000313" key="3">
    <source>
        <dbReference type="Proteomes" id="UP000017836"/>
    </source>
</evidence>
<protein>
    <submittedName>
        <fullName evidence="2">Uncharacterized protein</fullName>
    </submittedName>
</protein>
<dbReference type="Proteomes" id="UP000017836">
    <property type="component" value="Unassembled WGS sequence"/>
</dbReference>
<sequence length="113" mass="12407">MGFRERKWEVAGGGGRCSESAREGREARLEESREVEAKMAAVLPPGSGGLREDNRRRGWVGWSREEKGAVAEAGRSNKVEEIKKKDGGRADETGCNGGNGWKRMVEMAAVDER</sequence>
<keyword evidence="3" id="KW-1185">Reference proteome</keyword>
<dbReference type="AlphaFoldDB" id="W1NF12"/>
<name>W1NF12_AMBTC</name>
<dbReference type="Gramene" id="ERM93705">
    <property type="protein sequence ID" value="ERM93705"/>
    <property type="gene ID" value="AMTR_s00004p00228090"/>
</dbReference>